<comment type="caution">
    <text evidence="1">The sequence shown here is derived from an EMBL/GenBank/DDBJ whole genome shotgun (WGS) entry which is preliminary data.</text>
</comment>
<evidence type="ECO:0000313" key="1">
    <source>
        <dbReference type="EMBL" id="KIU04578.1"/>
    </source>
</evidence>
<dbReference type="Proteomes" id="UP000032247">
    <property type="component" value="Unassembled WGS sequence"/>
</dbReference>
<sequence>MDRNEKDILLNQMWDIVLRETQVEDDSGCDWFTIGDNTYIGDTDCHVSSNKEVAELVNAINALEGQSGLKKVVHITPEYAILLDKKI</sequence>
<gene>
    <name evidence="1" type="ORF">SC09_contig8orf00257</name>
</gene>
<dbReference type="EMBL" id="JXBC01000014">
    <property type="protein sequence ID" value="KIU04578.1"/>
    <property type="molecule type" value="Genomic_DNA"/>
</dbReference>
<dbReference type="PATRIC" id="fig|1423.173.peg.5045"/>
<proteinExistence type="predicted"/>
<name>A0A0D1I703_BACIU</name>
<accession>A0A0D1I703</accession>
<protein>
    <submittedName>
        <fullName evidence="1">Uncharacterized protein</fullName>
    </submittedName>
</protein>
<evidence type="ECO:0000313" key="2">
    <source>
        <dbReference type="Proteomes" id="UP000032247"/>
    </source>
</evidence>
<dbReference type="AlphaFoldDB" id="A0A0D1I703"/>
<organism evidence="1 2">
    <name type="scientific">Bacillus subtilis</name>
    <dbReference type="NCBI Taxonomy" id="1423"/>
    <lineage>
        <taxon>Bacteria</taxon>
        <taxon>Bacillati</taxon>
        <taxon>Bacillota</taxon>
        <taxon>Bacilli</taxon>
        <taxon>Bacillales</taxon>
        <taxon>Bacillaceae</taxon>
        <taxon>Bacillus</taxon>
    </lineage>
</organism>
<reference evidence="1 2" key="1">
    <citation type="submission" date="2014-12" db="EMBL/GenBank/DDBJ databases">
        <title>Comparative genome analysis of Bacillus coagulans HM-08, Clostridium butyricum HM-68, Bacillus subtilis HM-66 and Bacillus licheniformis BL-09.</title>
        <authorList>
            <person name="Zhang H."/>
        </authorList>
    </citation>
    <scope>NUCLEOTIDE SEQUENCE [LARGE SCALE GENOMIC DNA]</scope>
    <source>
        <strain evidence="1 2">HM-66</strain>
    </source>
</reference>